<feature type="transmembrane region" description="Helical" evidence="6">
    <location>
        <begin position="111"/>
        <end position="133"/>
    </location>
</feature>
<keyword evidence="5 6" id="KW-0472">Membrane</keyword>
<comment type="subcellular location">
    <subcellularLocation>
        <location evidence="1">Membrane</location>
        <topology evidence="1">Multi-pass membrane protein</topology>
    </subcellularLocation>
</comment>
<comment type="caution">
    <text evidence="7">The sequence shown here is derived from an EMBL/GenBank/DDBJ whole genome shotgun (WGS) entry which is preliminary data.</text>
</comment>
<keyword evidence="2" id="KW-1003">Cell membrane</keyword>
<reference evidence="7" key="1">
    <citation type="submission" date="2009-10" db="EMBL/GenBank/DDBJ databases">
        <authorList>
            <person name="Weinstock G."/>
            <person name="Sodergren E."/>
            <person name="Clifton S."/>
            <person name="Fulton L."/>
            <person name="Fulton B."/>
            <person name="Courtney L."/>
            <person name="Fronick C."/>
            <person name="Harrison M."/>
            <person name="Strong C."/>
            <person name="Farmer C."/>
            <person name="Delahaunty K."/>
            <person name="Markovic C."/>
            <person name="Hall O."/>
            <person name="Minx P."/>
            <person name="Tomlinson C."/>
            <person name="Mitreva M."/>
            <person name="Nelson J."/>
            <person name="Hou S."/>
            <person name="Wollam A."/>
            <person name="Pepin K.H."/>
            <person name="Johnson M."/>
            <person name="Bhonagiri V."/>
            <person name="Nash W.E."/>
            <person name="Warren W."/>
            <person name="Chinwalla A."/>
            <person name="Mardis E.R."/>
            <person name="Wilson R.K."/>
        </authorList>
    </citation>
    <scope>NUCLEOTIDE SEQUENCE [LARGE SCALE GENOMIC DNA]</scope>
    <source>
        <strain evidence="7">ATCC 700122</strain>
    </source>
</reference>
<dbReference type="InterPro" id="IPR003339">
    <property type="entry name" value="ABC/ECF_trnsptr_transmembrane"/>
</dbReference>
<name>D0WFY6_SLAES</name>
<dbReference type="RefSeq" id="WP_006361987.1">
    <property type="nucleotide sequence ID" value="NZ_GG700630.1"/>
</dbReference>
<dbReference type="PANTHER" id="PTHR34857">
    <property type="entry name" value="SLL0384 PROTEIN"/>
    <property type="match status" value="1"/>
</dbReference>
<evidence type="ECO:0000256" key="3">
    <source>
        <dbReference type="ARBA" id="ARBA00022692"/>
    </source>
</evidence>
<dbReference type="Proteomes" id="UP000006001">
    <property type="component" value="Unassembled WGS sequence"/>
</dbReference>
<feature type="transmembrane region" description="Helical" evidence="6">
    <location>
        <begin position="260"/>
        <end position="279"/>
    </location>
</feature>
<evidence type="ECO:0000256" key="6">
    <source>
        <dbReference type="SAM" id="Phobius"/>
    </source>
</evidence>
<dbReference type="InterPro" id="IPR051611">
    <property type="entry name" value="ECF_transporter_component"/>
</dbReference>
<protein>
    <submittedName>
        <fullName evidence="7">Cobalt transport protein</fullName>
    </submittedName>
</protein>
<feature type="transmembrane region" description="Helical" evidence="6">
    <location>
        <begin position="139"/>
        <end position="160"/>
    </location>
</feature>
<evidence type="ECO:0000256" key="5">
    <source>
        <dbReference type="ARBA" id="ARBA00023136"/>
    </source>
</evidence>
<evidence type="ECO:0000313" key="8">
    <source>
        <dbReference type="Proteomes" id="UP000006001"/>
    </source>
</evidence>
<dbReference type="Pfam" id="PF02361">
    <property type="entry name" value="CbiQ"/>
    <property type="match status" value="1"/>
</dbReference>
<organism evidence="7 8">
    <name type="scientific">Slackia exigua (strain ATCC 700122 / DSM 15923 / CIP 105133 / JCM 11022 / KCTC 5966 / S-7)</name>
    <dbReference type="NCBI Taxonomy" id="649764"/>
    <lineage>
        <taxon>Bacteria</taxon>
        <taxon>Bacillati</taxon>
        <taxon>Actinomycetota</taxon>
        <taxon>Coriobacteriia</taxon>
        <taxon>Eggerthellales</taxon>
        <taxon>Eggerthellaceae</taxon>
        <taxon>Slackia</taxon>
    </lineage>
</organism>
<dbReference type="HOGENOM" id="CLU_056469_3_1_11"/>
<dbReference type="GeneID" id="85007328"/>
<dbReference type="EMBL" id="ACUX02000006">
    <property type="protein sequence ID" value="EEZ61399.1"/>
    <property type="molecule type" value="Genomic_DNA"/>
</dbReference>
<evidence type="ECO:0000256" key="2">
    <source>
        <dbReference type="ARBA" id="ARBA00022475"/>
    </source>
</evidence>
<dbReference type="CDD" id="cd16914">
    <property type="entry name" value="EcfT"/>
    <property type="match status" value="1"/>
</dbReference>
<dbReference type="OrthoDB" id="8585740at2"/>
<proteinExistence type="predicted"/>
<evidence type="ECO:0000256" key="1">
    <source>
        <dbReference type="ARBA" id="ARBA00004141"/>
    </source>
</evidence>
<accession>D0WFY6</accession>
<sequence length="285" mass="30377">MREGGAEAVCGAPRMRNALPPWLLASEDFVPPHDRDRYISGSMSSIATVLSQFRLDDGASAPFSPTAPVKLFVAFACILMTSLSTNFVFTLIVLAGVLARLCLLPAAHLKRVVGVALVSSALTFALMAPAAFFGQPHSAVLLSVKVLVSVSIALTMAVTTPYNQLTSALRTFRVPSLFILTMDLALKNIVRLGEVALEVLTALKLRSVGRNARKGDAVGGVSGVVFLKSKESADVTFDAMRCRGFDGEYETHAKGPARPAVDACWICLIACLAAAFMYLQGLMPR</sequence>
<gene>
    <name evidence="7" type="ORF">HMPREF0762_00736</name>
</gene>
<dbReference type="STRING" id="649764.HMPREF0762_00736"/>
<keyword evidence="3 6" id="KW-0812">Transmembrane</keyword>
<dbReference type="GO" id="GO:0005886">
    <property type="term" value="C:plasma membrane"/>
    <property type="evidence" value="ECO:0007669"/>
    <property type="project" value="UniProtKB-ARBA"/>
</dbReference>
<keyword evidence="4 6" id="KW-1133">Transmembrane helix</keyword>
<evidence type="ECO:0000256" key="4">
    <source>
        <dbReference type="ARBA" id="ARBA00022989"/>
    </source>
</evidence>
<feature type="transmembrane region" description="Helical" evidence="6">
    <location>
        <begin position="71"/>
        <end position="99"/>
    </location>
</feature>
<dbReference type="AlphaFoldDB" id="D0WFY6"/>
<dbReference type="eggNOG" id="COG0619">
    <property type="taxonomic scope" value="Bacteria"/>
</dbReference>
<keyword evidence="8" id="KW-1185">Reference proteome</keyword>
<evidence type="ECO:0000313" key="7">
    <source>
        <dbReference type="EMBL" id="EEZ61399.1"/>
    </source>
</evidence>
<dbReference type="PANTHER" id="PTHR34857:SF2">
    <property type="entry name" value="SLL0384 PROTEIN"/>
    <property type="match status" value="1"/>
</dbReference>